<sequence length="153" mass="18071">MIKSPIKRLTFWGLCSSRALQRLPAYASNLFHLLDLLFTIIHILIIVFNLFGWIWEVTRKLHFYMVCLTACSWLVLGFWFGFGYCPITDWQWQVKDKLGERNLPNSFIKYVCDKLFDRSTNAEFIDITTGVCFGLVAILSVYFNFFHRRPLNK</sequence>
<accession>A0ABW6BAE7</accession>
<dbReference type="RefSeq" id="WP_377613441.1">
    <property type="nucleotide sequence ID" value="NZ_JBHUPA010000037.1"/>
</dbReference>
<feature type="transmembrane region" description="Helical" evidence="1">
    <location>
        <begin position="31"/>
        <end position="51"/>
    </location>
</feature>
<dbReference type="InterPro" id="IPR021218">
    <property type="entry name" value="DUF2784"/>
</dbReference>
<dbReference type="EMBL" id="JBHUPA010000037">
    <property type="protein sequence ID" value="MFD2965434.1"/>
    <property type="molecule type" value="Genomic_DNA"/>
</dbReference>
<feature type="transmembrane region" description="Helical" evidence="1">
    <location>
        <begin position="124"/>
        <end position="145"/>
    </location>
</feature>
<dbReference type="Pfam" id="PF10861">
    <property type="entry name" value="DUF2784"/>
    <property type="match status" value="1"/>
</dbReference>
<proteinExistence type="predicted"/>
<organism evidence="2 3">
    <name type="scientific">Olivibacter jilunii</name>
    <dbReference type="NCBI Taxonomy" id="985016"/>
    <lineage>
        <taxon>Bacteria</taxon>
        <taxon>Pseudomonadati</taxon>
        <taxon>Bacteroidota</taxon>
        <taxon>Sphingobacteriia</taxon>
        <taxon>Sphingobacteriales</taxon>
        <taxon>Sphingobacteriaceae</taxon>
        <taxon>Olivibacter</taxon>
    </lineage>
</organism>
<keyword evidence="1" id="KW-0812">Transmembrane</keyword>
<comment type="caution">
    <text evidence="2">The sequence shown here is derived from an EMBL/GenBank/DDBJ whole genome shotgun (WGS) entry which is preliminary data.</text>
</comment>
<reference evidence="3" key="1">
    <citation type="journal article" date="2019" name="Int. J. Syst. Evol. Microbiol.">
        <title>The Global Catalogue of Microorganisms (GCM) 10K type strain sequencing project: providing services to taxonomists for standard genome sequencing and annotation.</title>
        <authorList>
            <consortium name="The Broad Institute Genomics Platform"/>
            <consortium name="The Broad Institute Genome Sequencing Center for Infectious Disease"/>
            <person name="Wu L."/>
            <person name="Ma J."/>
        </authorList>
    </citation>
    <scope>NUCLEOTIDE SEQUENCE [LARGE SCALE GENOMIC DNA]</scope>
    <source>
        <strain evidence="3">KCTC 23098</strain>
    </source>
</reference>
<keyword evidence="3" id="KW-1185">Reference proteome</keyword>
<evidence type="ECO:0000313" key="2">
    <source>
        <dbReference type="EMBL" id="MFD2965434.1"/>
    </source>
</evidence>
<evidence type="ECO:0000256" key="1">
    <source>
        <dbReference type="SAM" id="Phobius"/>
    </source>
</evidence>
<dbReference type="Proteomes" id="UP001597560">
    <property type="component" value="Unassembled WGS sequence"/>
</dbReference>
<name>A0ABW6BAE7_9SPHI</name>
<keyword evidence="1" id="KW-1133">Transmembrane helix</keyword>
<protein>
    <submittedName>
        <fullName evidence="2">DUF2784 domain-containing protein</fullName>
    </submittedName>
</protein>
<keyword evidence="1" id="KW-0472">Membrane</keyword>
<evidence type="ECO:0000313" key="3">
    <source>
        <dbReference type="Proteomes" id="UP001597560"/>
    </source>
</evidence>
<feature type="transmembrane region" description="Helical" evidence="1">
    <location>
        <begin position="63"/>
        <end position="82"/>
    </location>
</feature>
<gene>
    <name evidence="2" type="ORF">ACFS6J_26780</name>
</gene>